<feature type="transmembrane region" description="Helical" evidence="11">
    <location>
        <begin position="139"/>
        <end position="160"/>
    </location>
</feature>
<dbReference type="InterPro" id="IPR023395">
    <property type="entry name" value="MCP_dom_sf"/>
</dbReference>
<dbReference type="GeneID" id="30033787"/>
<keyword evidence="6 11" id="KW-1133">Transmembrane helix</keyword>
<keyword evidence="4" id="KW-0677">Repeat</keyword>
<accession>A0A167E4N7</accession>
<dbReference type="KEGG" id="slb:AWJ20_1931"/>
<feature type="transmembrane region" description="Helical" evidence="11">
    <location>
        <begin position="98"/>
        <end position="119"/>
    </location>
</feature>
<dbReference type="PROSITE" id="PS50920">
    <property type="entry name" value="SOLCAR"/>
    <property type="match status" value="3"/>
</dbReference>
<dbReference type="Proteomes" id="UP000189580">
    <property type="component" value="Chromosome a"/>
</dbReference>
<feature type="repeat" description="Solcar" evidence="9">
    <location>
        <begin position="252"/>
        <end position="346"/>
    </location>
</feature>
<keyword evidence="5" id="KW-0999">Mitochondrion inner membrane</keyword>
<gene>
    <name evidence="12" type="primary">YIA6</name>
    <name evidence="12" type="ORF">AWJ20_1931</name>
</gene>
<dbReference type="PANTHER" id="PTHR45829:SF1">
    <property type="entry name" value="CARRIER PROTEIN, PUTATIVE (AFU_ORTHOLOGUE AFUA_4G06780)-RELATED"/>
    <property type="match status" value="1"/>
</dbReference>
<organism evidence="12 13">
    <name type="scientific">Sugiyamaella lignohabitans</name>
    <dbReference type="NCBI Taxonomy" id="796027"/>
    <lineage>
        <taxon>Eukaryota</taxon>
        <taxon>Fungi</taxon>
        <taxon>Dikarya</taxon>
        <taxon>Ascomycota</taxon>
        <taxon>Saccharomycotina</taxon>
        <taxon>Dipodascomycetes</taxon>
        <taxon>Dipodascales</taxon>
        <taxon>Trichomonascaceae</taxon>
        <taxon>Sugiyamaella</taxon>
    </lineage>
</organism>
<evidence type="ECO:0000313" key="13">
    <source>
        <dbReference type="Proteomes" id="UP000189580"/>
    </source>
</evidence>
<dbReference type="InterPro" id="IPR018108">
    <property type="entry name" value="MCP_transmembrane"/>
</dbReference>
<evidence type="ECO:0000256" key="9">
    <source>
        <dbReference type="PROSITE-ProRule" id="PRU00282"/>
    </source>
</evidence>
<dbReference type="SUPFAM" id="SSF103506">
    <property type="entry name" value="Mitochondrial carrier"/>
    <property type="match status" value="1"/>
</dbReference>
<evidence type="ECO:0000256" key="1">
    <source>
        <dbReference type="ARBA" id="ARBA00004448"/>
    </source>
</evidence>
<dbReference type="InterPro" id="IPR002067">
    <property type="entry name" value="MCP"/>
</dbReference>
<reference evidence="12 13" key="1">
    <citation type="submission" date="2016-02" db="EMBL/GenBank/DDBJ databases">
        <title>Complete genome sequence and transcriptome regulation of the pentose utilising yeast Sugiyamaella lignohabitans.</title>
        <authorList>
            <person name="Bellasio M."/>
            <person name="Peymann A."/>
            <person name="Valli M."/>
            <person name="Sipitzky M."/>
            <person name="Graf A."/>
            <person name="Sauer M."/>
            <person name="Marx H."/>
            <person name="Mattanovich D."/>
        </authorList>
    </citation>
    <scope>NUCLEOTIDE SEQUENCE [LARGE SCALE GENOMIC DNA]</scope>
    <source>
        <strain evidence="12 13">CBS 10342</strain>
    </source>
</reference>
<proteinExistence type="inferred from homology"/>
<dbReference type="RefSeq" id="XP_018736109.1">
    <property type="nucleotide sequence ID" value="XM_018878847.1"/>
</dbReference>
<dbReference type="GO" id="GO:0005743">
    <property type="term" value="C:mitochondrial inner membrane"/>
    <property type="evidence" value="ECO:0007669"/>
    <property type="project" value="UniProtKB-SubCell"/>
</dbReference>
<keyword evidence="7" id="KW-0496">Mitochondrion</keyword>
<evidence type="ECO:0000256" key="6">
    <source>
        <dbReference type="ARBA" id="ARBA00022989"/>
    </source>
</evidence>
<evidence type="ECO:0000256" key="4">
    <source>
        <dbReference type="ARBA" id="ARBA00022737"/>
    </source>
</evidence>
<keyword evidence="3 9" id="KW-0812">Transmembrane</keyword>
<dbReference type="FunFam" id="1.50.40.10:FF:000075">
    <property type="entry name" value="Nicotinamide adenine dinucleotide transporter 2, mitochondrial"/>
    <property type="match status" value="1"/>
</dbReference>
<evidence type="ECO:0000256" key="3">
    <source>
        <dbReference type="ARBA" id="ARBA00022692"/>
    </source>
</evidence>
<evidence type="ECO:0000256" key="10">
    <source>
        <dbReference type="RuleBase" id="RU000488"/>
    </source>
</evidence>
<evidence type="ECO:0000256" key="8">
    <source>
        <dbReference type="ARBA" id="ARBA00023136"/>
    </source>
</evidence>
<keyword evidence="8 9" id="KW-0472">Membrane</keyword>
<dbReference type="OrthoDB" id="10266426at2759"/>
<comment type="similarity">
    <text evidence="10">Belongs to the mitochondrial carrier (TC 2.A.29) family.</text>
</comment>
<dbReference type="GO" id="GO:1990519">
    <property type="term" value="P:pyrimidine nucleotide import into mitochondrion"/>
    <property type="evidence" value="ECO:0007669"/>
    <property type="project" value="TreeGrafter"/>
</dbReference>
<feature type="repeat" description="Solcar" evidence="9">
    <location>
        <begin position="134"/>
        <end position="221"/>
    </location>
</feature>
<dbReference type="Pfam" id="PF00153">
    <property type="entry name" value="Mito_carr"/>
    <property type="match status" value="3"/>
</dbReference>
<keyword evidence="2 10" id="KW-0813">Transport</keyword>
<dbReference type="Gene3D" id="1.50.40.10">
    <property type="entry name" value="Mitochondrial carrier domain"/>
    <property type="match status" value="1"/>
</dbReference>
<feature type="repeat" description="Solcar" evidence="9">
    <location>
        <begin position="26"/>
        <end position="126"/>
    </location>
</feature>
<dbReference type="AlphaFoldDB" id="A0A167E4N7"/>
<dbReference type="InterPro" id="IPR049562">
    <property type="entry name" value="SLC25A33/36-like"/>
</dbReference>
<dbReference type="EMBL" id="CP014501">
    <property type="protein sequence ID" value="ANB13632.1"/>
    <property type="molecule type" value="Genomic_DNA"/>
</dbReference>
<keyword evidence="13" id="KW-1185">Reference proteome</keyword>
<dbReference type="GO" id="GO:0015218">
    <property type="term" value="F:pyrimidine nucleotide transmembrane transporter activity"/>
    <property type="evidence" value="ECO:0007669"/>
    <property type="project" value="InterPro"/>
</dbReference>
<evidence type="ECO:0000256" key="11">
    <source>
        <dbReference type="SAM" id="Phobius"/>
    </source>
</evidence>
<dbReference type="PANTHER" id="PTHR45829">
    <property type="entry name" value="MITOCHONDRIAL CARRIER PROTEIN RIM2"/>
    <property type="match status" value="1"/>
</dbReference>
<name>A0A167E4N7_9ASCO</name>
<comment type="subcellular location">
    <subcellularLocation>
        <location evidence="1">Mitochondrion inner membrane</location>
        <topology evidence="1">Multi-pass membrane protein</topology>
    </subcellularLocation>
</comment>
<evidence type="ECO:0000313" key="12">
    <source>
        <dbReference type="EMBL" id="ANB13632.1"/>
    </source>
</evidence>
<evidence type="ECO:0000256" key="2">
    <source>
        <dbReference type="ARBA" id="ARBA00022448"/>
    </source>
</evidence>
<evidence type="ECO:0000256" key="7">
    <source>
        <dbReference type="ARBA" id="ARBA00023128"/>
    </source>
</evidence>
<dbReference type="PRINTS" id="PR00926">
    <property type="entry name" value="MITOCARRIER"/>
</dbReference>
<evidence type="ECO:0000256" key="5">
    <source>
        <dbReference type="ARBA" id="ARBA00022792"/>
    </source>
</evidence>
<protein>
    <submittedName>
        <fullName evidence="12">Yia6p</fullName>
    </submittedName>
</protein>
<sequence length="358" mass="39514">MSDEDGIIEVNTHRVVWHERPLLNLTDDHINAISGAIAGVTSGVAVCPLDVAKTRLQAQGGFSALQRSRDPTVRVVTKYSGLLGTVSTIFKDEGVRGLYRGLTPIIIGYIPTWTIYFMLYEKTKRNITPYLSNYPTLAHIASAITGGATSTLVTNPIWVVKTRLMSQNQSTSWHYKSTWDAVSTMYRTEGISVFYSGLGPALLGLCHVAIQFPLYEKFKQLFTAEKVYGPITELAEHMPADSITDDAKAVAADSMGILLASSLSKVIASSITYPHEVIRTRNQIQNYTAGGVPQRNIKYHGIVHTAKTIFVEEGWRAFYAGLGTNMFRAVPSSAVTLLTYEIVSGYLRRARDKVDRQT</sequence>